<protein>
    <submittedName>
        <fullName evidence="1">Uncharacterized protein</fullName>
    </submittedName>
</protein>
<keyword evidence="2" id="KW-1185">Reference proteome</keyword>
<gene>
    <name evidence="1" type="ORF">FOB26_03845</name>
</gene>
<proteinExistence type="predicted"/>
<evidence type="ECO:0000313" key="1">
    <source>
        <dbReference type="EMBL" id="NRF18255.1"/>
    </source>
</evidence>
<keyword evidence="1" id="KW-0614">Plasmid</keyword>
<reference evidence="1" key="1">
    <citation type="submission" date="2019-07" db="EMBL/GenBank/DDBJ databases">
        <title>FDA dAtabase for Regulatory Grade micrObial Sequences (FDA-ARGOS): Supporting development and validation of Infectious Disease Dx tests.</title>
        <authorList>
            <person name="Bachman M."/>
            <person name="Young C."/>
            <person name="Tallon L."/>
            <person name="Sadzewicz L."/>
            <person name="Vavikolanu K."/>
            <person name="Mehta A."/>
            <person name="Aluvathingal J."/>
            <person name="Nadendla S."/>
            <person name="Nandy P."/>
            <person name="Geyer C."/>
            <person name="Yan Y."/>
            <person name="Sichtig H."/>
        </authorList>
    </citation>
    <scope>NUCLEOTIDE SEQUENCE</scope>
    <source>
        <strain evidence="1">FDAARGOS_618</strain>
        <plasmid evidence="1">unnamed5</plasmid>
    </source>
</reference>
<accession>A0AA44EGL1</accession>
<dbReference type="Proteomes" id="UP001155820">
    <property type="component" value="Unassembled WGS sequence"/>
</dbReference>
<dbReference type="AlphaFoldDB" id="A0AA44EGL1"/>
<comment type="caution">
    <text evidence="1">The sequence shown here is derived from an EMBL/GenBank/DDBJ whole genome shotgun (WGS) entry which is preliminary data.</text>
</comment>
<dbReference type="RefSeq" id="WP_157951612.1">
    <property type="nucleotide sequence ID" value="NZ_DAIQSG010000065.1"/>
</dbReference>
<name>A0AA44EGL1_9HYPH</name>
<organism evidence="1 2">
    <name type="scientific">Agrobacterium pusense</name>
    <dbReference type="NCBI Taxonomy" id="648995"/>
    <lineage>
        <taxon>Bacteria</taxon>
        <taxon>Pseudomonadati</taxon>
        <taxon>Pseudomonadota</taxon>
        <taxon>Alphaproteobacteria</taxon>
        <taxon>Hyphomicrobiales</taxon>
        <taxon>Rhizobiaceae</taxon>
        <taxon>Rhizobium/Agrobacterium group</taxon>
        <taxon>Agrobacterium</taxon>
    </lineage>
</organism>
<geneLocation type="plasmid" evidence="1">
    <name>unnamed5</name>
</geneLocation>
<sequence length="53" mass="5716">MIIDFFDAPNQPDARAPALSLQRGAVCVFAGSISATIHAEPETSRMLCITKRP</sequence>
<evidence type="ECO:0000313" key="2">
    <source>
        <dbReference type="Proteomes" id="UP001155820"/>
    </source>
</evidence>
<dbReference type="EMBL" id="JABRWM010000005">
    <property type="protein sequence ID" value="NRF18255.1"/>
    <property type="molecule type" value="Genomic_DNA"/>
</dbReference>